<gene>
    <name evidence="2" type="ORF">E1B28_004142</name>
</gene>
<dbReference type="KEGG" id="more:E1B28_004142"/>
<feature type="region of interest" description="Disordered" evidence="1">
    <location>
        <begin position="238"/>
        <end position="288"/>
    </location>
</feature>
<dbReference type="RefSeq" id="XP_043013199.1">
    <property type="nucleotide sequence ID" value="XM_043148599.1"/>
</dbReference>
<accession>A0A9P7UXY3</accession>
<proteinExistence type="predicted"/>
<comment type="caution">
    <text evidence="2">The sequence shown here is derived from an EMBL/GenBank/DDBJ whole genome shotgun (WGS) entry which is preliminary data.</text>
</comment>
<protein>
    <submittedName>
        <fullName evidence="2">Uncharacterized protein</fullName>
    </submittedName>
</protein>
<dbReference type="OrthoDB" id="3211926at2759"/>
<dbReference type="Proteomes" id="UP001049176">
    <property type="component" value="Chromosome 2"/>
</dbReference>
<dbReference type="AlphaFoldDB" id="A0A9P7UXY3"/>
<evidence type="ECO:0000313" key="3">
    <source>
        <dbReference type="Proteomes" id="UP001049176"/>
    </source>
</evidence>
<keyword evidence="3" id="KW-1185">Reference proteome</keyword>
<reference evidence="2" key="1">
    <citation type="journal article" date="2021" name="Genome Biol. Evol.">
        <title>The assembled and annotated genome of the fairy-ring fungus Marasmius oreades.</title>
        <authorList>
            <person name="Hiltunen M."/>
            <person name="Ament-Velasquez S.L."/>
            <person name="Johannesson H."/>
        </authorList>
    </citation>
    <scope>NUCLEOTIDE SEQUENCE</scope>
    <source>
        <strain evidence="2">03SP1</strain>
    </source>
</reference>
<name>A0A9P7UXY3_9AGAR</name>
<dbReference type="GeneID" id="66073218"/>
<evidence type="ECO:0000313" key="2">
    <source>
        <dbReference type="EMBL" id="KAG7096729.1"/>
    </source>
</evidence>
<evidence type="ECO:0000256" key="1">
    <source>
        <dbReference type="SAM" id="MobiDB-lite"/>
    </source>
</evidence>
<organism evidence="2 3">
    <name type="scientific">Marasmius oreades</name>
    <name type="common">fairy-ring Marasmius</name>
    <dbReference type="NCBI Taxonomy" id="181124"/>
    <lineage>
        <taxon>Eukaryota</taxon>
        <taxon>Fungi</taxon>
        <taxon>Dikarya</taxon>
        <taxon>Basidiomycota</taxon>
        <taxon>Agaricomycotina</taxon>
        <taxon>Agaricomycetes</taxon>
        <taxon>Agaricomycetidae</taxon>
        <taxon>Agaricales</taxon>
        <taxon>Marasmiineae</taxon>
        <taxon>Marasmiaceae</taxon>
        <taxon>Marasmius</taxon>
    </lineage>
</organism>
<sequence length="310" mass="34181">MSRSPLQELPLSRVPLPPTPLTATRSTKRPFAPDSPSLFSPTKRRILSEEGLLSDNTLKSPFHIRETLTSRPAQANAEPSPAKKLDFGASKIAKTSVTGDRLSKPPSVAPSPQLPRTPYTPSCTSNARTPLSAVDDFFSTPERLASSSHSKNPPRIVPRPLPACSDPHSVHYPGFRVYRDPHIIIPDPIDPGLFMVRTAKENLPPRRSMKKAATEPVRNEDNGLLLTPESKKRELEKMLKAKSTPATPRKIAGKERSEHTSPTPQRPAVPLGGRPWVGTPSLTEEDRRERRRLMMEEVEDGDNGIGFADL</sequence>
<feature type="region of interest" description="Disordered" evidence="1">
    <location>
        <begin position="68"/>
        <end position="126"/>
    </location>
</feature>
<dbReference type="EMBL" id="CM032182">
    <property type="protein sequence ID" value="KAG7096729.1"/>
    <property type="molecule type" value="Genomic_DNA"/>
</dbReference>
<feature type="region of interest" description="Disordered" evidence="1">
    <location>
        <begin position="1"/>
        <end position="43"/>
    </location>
</feature>